<dbReference type="PROSITE" id="PS51257">
    <property type="entry name" value="PROKAR_LIPOPROTEIN"/>
    <property type="match status" value="1"/>
</dbReference>
<name>A0ABS7ZC03_9SPHI</name>
<gene>
    <name evidence="1" type="ORF">IPZ78_13955</name>
</gene>
<dbReference type="Proteomes" id="UP001165302">
    <property type="component" value="Unassembled WGS sequence"/>
</dbReference>
<protein>
    <recommendedName>
        <fullName evidence="3">Major paralogous domain-containing protein</fullName>
    </recommendedName>
</protein>
<proteinExistence type="predicted"/>
<evidence type="ECO:0000313" key="2">
    <source>
        <dbReference type="Proteomes" id="UP001165302"/>
    </source>
</evidence>
<evidence type="ECO:0000313" key="1">
    <source>
        <dbReference type="EMBL" id="MCA5006254.1"/>
    </source>
</evidence>
<organism evidence="1 2">
    <name type="scientific">Sphingobacterium bovistauri</name>
    <dbReference type="NCBI Taxonomy" id="2781959"/>
    <lineage>
        <taxon>Bacteria</taxon>
        <taxon>Pseudomonadati</taxon>
        <taxon>Bacteroidota</taxon>
        <taxon>Sphingobacteriia</taxon>
        <taxon>Sphingobacteriales</taxon>
        <taxon>Sphingobacteriaceae</taxon>
        <taxon>Sphingobacterium</taxon>
    </lineage>
</organism>
<reference evidence="1" key="1">
    <citation type="submission" date="2020-10" db="EMBL/GenBank/DDBJ databases">
        <authorList>
            <person name="Lu T."/>
            <person name="Wang Q."/>
            <person name="Han X."/>
        </authorList>
    </citation>
    <scope>NUCLEOTIDE SEQUENCE</scope>
    <source>
        <strain evidence="1">WQ 366</strain>
    </source>
</reference>
<sequence>MISYLRLFCFCFAVCVGLIGCFQEKRDIYSTSTLNINLEYAEYENSIDFKSSDEVDGIFKQEIPYNDEFCLEVNVLPVKKSQFKSSSFRRVIAAGTTFRILVFDANNKYLLSRDYVCGSLVNTDIQVQTDKNYSFIVYSFGKSTALPSLALNIGDDIFIAKLLLTSFEDVMSHSILNRLISRNDNTLSFVLKHTFTKIKTSIDAGTVGLINTIGNFSVTNTFSNAEIKYTNQQNSPFNLSFSGLITDRPLSSFAISNDNKSAFSNEQLIYADGIQQQKLKLTAMTIVNNVSKSDITLLEYVFKPGVYYEIDIKLKRTGHVVGPISYALGNLIGVLQPDGTYKYMMASSQGEYGDYWYKNADGKFYDTPQKHQATTWTGTLIEEVIDGDICRQVGPDWRLPTVSETQNLRSFGSWDGQWNNTTAYVHGHYKKPDDEIVYGLYFGTNVQPSVAKQDEYLFLPFAGAYNSQNKDSMYSAGFYWHSGNGHGFFQFGHNYFSPTIGADKNRANTIRCVKTNPLIEIEN</sequence>
<evidence type="ECO:0008006" key="3">
    <source>
        <dbReference type="Google" id="ProtNLM"/>
    </source>
</evidence>
<keyword evidence="2" id="KW-1185">Reference proteome</keyword>
<accession>A0ABS7ZC03</accession>
<comment type="caution">
    <text evidence="1">The sequence shown here is derived from an EMBL/GenBank/DDBJ whole genome shotgun (WGS) entry which is preliminary data.</text>
</comment>
<dbReference type="RefSeq" id="WP_225554614.1">
    <property type="nucleotide sequence ID" value="NZ_JADEYP010000029.1"/>
</dbReference>
<dbReference type="EMBL" id="JADEYP010000029">
    <property type="protein sequence ID" value="MCA5006254.1"/>
    <property type="molecule type" value="Genomic_DNA"/>
</dbReference>